<gene>
    <name evidence="1" type="ORF">Mal48_19030</name>
</gene>
<dbReference type="Proteomes" id="UP000315724">
    <property type="component" value="Chromosome"/>
</dbReference>
<dbReference type="EMBL" id="CP036267">
    <property type="protein sequence ID" value="QDT32656.1"/>
    <property type="molecule type" value="Genomic_DNA"/>
</dbReference>
<proteinExistence type="predicted"/>
<evidence type="ECO:0000313" key="1">
    <source>
        <dbReference type="EMBL" id="QDT32656.1"/>
    </source>
</evidence>
<evidence type="ECO:0000313" key="2">
    <source>
        <dbReference type="Proteomes" id="UP000315724"/>
    </source>
</evidence>
<keyword evidence="2" id="KW-1185">Reference proteome</keyword>
<protein>
    <submittedName>
        <fullName evidence="1">Uncharacterized protein</fullName>
    </submittedName>
</protein>
<dbReference type="KEGG" id="tpol:Mal48_19030"/>
<reference evidence="1 2" key="1">
    <citation type="submission" date="2019-02" db="EMBL/GenBank/DDBJ databases">
        <title>Deep-cultivation of Planctomycetes and their phenomic and genomic characterization uncovers novel biology.</title>
        <authorList>
            <person name="Wiegand S."/>
            <person name="Jogler M."/>
            <person name="Boedeker C."/>
            <person name="Pinto D."/>
            <person name="Vollmers J."/>
            <person name="Rivas-Marin E."/>
            <person name="Kohn T."/>
            <person name="Peeters S.H."/>
            <person name="Heuer A."/>
            <person name="Rast P."/>
            <person name="Oberbeckmann S."/>
            <person name="Bunk B."/>
            <person name="Jeske O."/>
            <person name="Meyerdierks A."/>
            <person name="Storesund J.E."/>
            <person name="Kallscheuer N."/>
            <person name="Luecker S."/>
            <person name="Lage O.M."/>
            <person name="Pohl T."/>
            <person name="Merkel B.J."/>
            <person name="Hornburger P."/>
            <person name="Mueller R.-W."/>
            <person name="Bruemmer F."/>
            <person name="Labrenz M."/>
            <person name="Spormann A.M."/>
            <person name="Op den Camp H."/>
            <person name="Overmann J."/>
            <person name="Amann R."/>
            <person name="Jetten M.S.M."/>
            <person name="Mascher T."/>
            <person name="Medema M.H."/>
            <person name="Devos D.P."/>
            <person name="Kaster A.-K."/>
            <person name="Ovreas L."/>
            <person name="Rohde M."/>
            <person name="Galperin M.Y."/>
            <person name="Jogler C."/>
        </authorList>
    </citation>
    <scope>NUCLEOTIDE SEQUENCE [LARGE SCALE GENOMIC DNA]</scope>
    <source>
        <strain evidence="1 2">Mal48</strain>
    </source>
</reference>
<name>A0A517QLZ5_9PLAN</name>
<dbReference type="AlphaFoldDB" id="A0A517QLZ5"/>
<organism evidence="1 2">
    <name type="scientific">Thalassoglobus polymorphus</name>
    <dbReference type="NCBI Taxonomy" id="2527994"/>
    <lineage>
        <taxon>Bacteria</taxon>
        <taxon>Pseudomonadati</taxon>
        <taxon>Planctomycetota</taxon>
        <taxon>Planctomycetia</taxon>
        <taxon>Planctomycetales</taxon>
        <taxon>Planctomycetaceae</taxon>
        <taxon>Thalassoglobus</taxon>
    </lineage>
</organism>
<sequence>MFALSAKVTLMTSQVAWHQAESANEIEKCSALLRAYSRTGTYFERIASYCNRFRSITHWTCDVKFRSESDIFSSVSSVRIIGNVLGDLFLVVFVAWRQTTRQVWRTDV</sequence>
<accession>A0A517QLZ5</accession>